<keyword evidence="3" id="KW-1185">Reference proteome</keyword>
<name>A0A164XAH1_DAUCS</name>
<sequence length="129" mass="14369">MASKVMPDRLQKLYRGTTVEGIINMEQKTGKVTEDFVQQSGSVVVFVATVKTDIIAKSEWVFGYVAGVAGLYFCYKNGETSRLREEVAEQNKIIGRLVDDVGRCGQLQSACWNLFPRFAEQVLNIKPGT</sequence>
<dbReference type="Proteomes" id="UP000077755">
    <property type="component" value="Chromosome 5"/>
</dbReference>
<evidence type="ECO:0000313" key="2">
    <source>
        <dbReference type="EMBL" id="WOG99156.1"/>
    </source>
</evidence>
<gene>
    <name evidence="1" type="ORF">DCAR_016161</name>
    <name evidence="2" type="ORF">DCAR_0518504</name>
</gene>
<dbReference type="Gramene" id="KZM92916">
    <property type="protein sequence ID" value="KZM92916"/>
    <property type="gene ID" value="DCAR_016161"/>
</dbReference>
<dbReference type="EMBL" id="LNRQ01000005">
    <property type="protein sequence ID" value="KZM92916.1"/>
    <property type="molecule type" value="Genomic_DNA"/>
</dbReference>
<protein>
    <submittedName>
        <fullName evidence="1">Uncharacterized protein</fullName>
    </submittedName>
</protein>
<evidence type="ECO:0000313" key="1">
    <source>
        <dbReference type="EMBL" id="KZM92916.1"/>
    </source>
</evidence>
<accession>A0A164XAH1</accession>
<evidence type="ECO:0000313" key="3">
    <source>
        <dbReference type="Proteomes" id="UP000077755"/>
    </source>
</evidence>
<organism evidence="1">
    <name type="scientific">Daucus carota subsp. sativus</name>
    <name type="common">Carrot</name>
    <dbReference type="NCBI Taxonomy" id="79200"/>
    <lineage>
        <taxon>Eukaryota</taxon>
        <taxon>Viridiplantae</taxon>
        <taxon>Streptophyta</taxon>
        <taxon>Embryophyta</taxon>
        <taxon>Tracheophyta</taxon>
        <taxon>Spermatophyta</taxon>
        <taxon>Magnoliopsida</taxon>
        <taxon>eudicotyledons</taxon>
        <taxon>Gunneridae</taxon>
        <taxon>Pentapetalae</taxon>
        <taxon>asterids</taxon>
        <taxon>campanulids</taxon>
        <taxon>Apiales</taxon>
        <taxon>Apiaceae</taxon>
        <taxon>Apioideae</taxon>
        <taxon>Scandiceae</taxon>
        <taxon>Daucinae</taxon>
        <taxon>Daucus</taxon>
        <taxon>Daucus sect. Daucus</taxon>
    </lineage>
</organism>
<dbReference type="AlphaFoldDB" id="A0A164XAH1"/>
<dbReference type="EMBL" id="CP093347">
    <property type="protein sequence ID" value="WOG99156.1"/>
    <property type="molecule type" value="Genomic_DNA"/>
</dbReference>
<reference evidence="2" key="2">
    <citation type="submission" date="2022-03" db="EMBL/GenBank/DDBJ databases">
        <title>Draft title - Genomic analysis of global carrot germplasm unveils the trajectory of domestication and the origin of high carotenoid orange carrot.</title>
        <authorList>
            <person name="Iorizzo M."/>
            <person name="Ellison S."/>
            <person name="Senalik D."/>
            <person name="Macko-Podgorni A."/>
            <person name="Grzebelus D."/>
            <person name="Bostan H."/>
            <person name="Rolling W."/>
            <person name="Curaba J."/>
            <person name="Simon P."/>
        </authorList>
    </citation>
    <scope>NUCLEOTIDE SEQUENCE</scope>
    <source>
        <tissue evidence="2">Leaf</tissue>
    </source>
</reference>
<proteinExistence type="predicted"/>
<reference evidence="1" key="1">
    <citation type="journal article" date="2016" name="Nat. Genet.">
        <title>A high-quality carrot genome assembly provides new insights into carotenoid accumulation and asterid genome evolution.</title>
        <authorList>
            <person name="Iorizzo M."/>
            <person name="Ellison S."/>
            <person name="Senalik D."/>
            <person name="Zeng P."/>
            <person name="Satapoomin P."/>
            <person name="Huang J."/>
            <person name="Bowman M."/>
            <person name="Iovene M."/>
            <person name="Sanseverino W."/>
            <person name="Cavagnaro P."/>
            <person name="Yildiz M."/>
            <person name="Macko-Podgorni A."/>
            <person name="Moranska E."/>
            <person name="Grzebelus E."/>
            <person name="Grzebelus D."/>
            <person name="Ashrafi H."/>
            <person name="Zheng Z."/>
            <person name="Cheng S."/>
            <person name="Spooner D."/>
            <person name="Van Deynze A."/>
            <person name="Simon P."/>
        </authorList>
    </citation>
    <scope>NUCLEOTIDE SEQUENCE [LARGE SCALE GENOMIC DNA]</scope>
    <source>
        <tissue evidence="1">Leaf</tissue>
    </source>
</reference>